<keyword evidence="3" id="KW-1185">Reference proteome</keyword>
<evidence type="ECO:0000313" key="3">
    <source>
        <dbReference type="Proteomes" id="UP000694580"/>
    </source>
</evidence>
<dbReference type="InterPro" id="IPR040247">
    <property type="entry name" value="DUF5524"/>
</dbReference>
<feature type="compositionally biased region" description="Polar residues" evidence="1">
    <location>
        <begin position="110"/>
        <end position="124"/>
    </location>
</feature>
<name>A0AAY4CWX2_9TELE</name>
<dbReference type="Ensembl" id="ENSDCDT00010046238.1">
    <property type="protein sequence ID" value="ENSDCDP00010036766.1"/>
    <property type="gene ID" value="ENSDCDG00010024038.1"/>
</dbReference>
<reference evidence="2 3" key="1">
    <citation type="submission" date="2020-06" db="EMBL/GenBank/DDBJ databases">
        <authorList>
            <consortium name="Wellcome Sanger Institute Data Sharing"/>
        </authorList>
    </citation>
    <scope>NUCLEOTIDE SEQUENCE [LARGE SCALE GENOMIC DNA]</scope>
</reference>
<proteinExistence type="predicted"/>
<feature type="region of interest" description="Disordered" evidence="1">
    <location>
        <begin position="1"/>
        <end position="36"/>
    </location>
</feature>
<evidence type="ECO:0000313" key="2">
    <source>
        <dbReference type="Ensembl" id="ENSDCDP00010036766.1"/>
    </source>
</evidence>
<dbReference type="Proteomes" id="UP000694580">
    <property type="component" value="Chromosome 9"/>
</dbReference>
<dbReference type="AlphaFoldDB" id="A0AAY4CWX2"/>
<reference evidence="2" key="3">
    <citation type="submission" date="2025-09" db="UniProtKB">
        <authorList>
            <consortium name="Ensembl"/>
        </authorList>
    </citation>
    <scope>IDENTIFICATION</scope>
</reference>
<dbReference type="PANTHER" id="PTHR31097">
    <property type="entry name" value="SI:DKEY-276J7.1"/>
    <property type="match status" value="1"/>
</dbReference>
<dbReference type="GeneID" id="114797340"/>
<evidence type="ECO:0000256" key="1">
    <source>
        <dbReference type="SAM" id="MobiDB-lite"/>
    </source>
</evidence>
<gene>
    <name evidence="2" type="primary">LOC114797340</name>
</gene>
<organism evidence="2 3">
    <name type="scientific">Denticeps clupeoides</name>
    <name type="common">denticle herring</name>
    <dbReference type="NCBI Taxonomy" id="299321"/>
    <lineage>
        <taxon>Eukaryota</taxon>
        <taxon>Metazoa</taxon>
        <taxon>Chordata</taxon>
        <taxon>Craniata</taxon>
        <taxon>Vertebrata</taxon>
        <taxon>Euteleostomi</taxon>
        <taxon>Actinopterygii</taxon>
        <taxon>Neopterygii</taxon>
        <taxon>Teleostei</taxon>
        <taxon>Clupei</taxon>
        <taxon>Clupeiformes</taxon>
        <taxon>Denticipitoidei</taxon>
        <taxon>Denticipitidae</taxon>
        <taxon>Denticeps</taxon>
    </lineage>
</organism>
<dbReference type="RefSeq" id="XP_028848022.1">
    <property type="nucleotide sequence ID" value="XM_028992189.1"/>
</dbReference>
<accession>A0AAY4CWX2</accession>
<protein>
    <submittedName>
        <fullName evidence="2">Uncharacterized protein</fullName>
    </submittedName>
</protein>
<reference evidence="2" key="2">
    <citation type="submission" date="2025-08" db="UniProtKB">
        <authorList>
            <consortium name="Ensembl"/>
        </authorList>
    </citation>
    <scope>IDENTIFICATION</scope>
</reference>
<dbReference type="GeneTree" id="ENSGT00390000014376"/>
<dbReference type="Pfam" id="PF17662">
    <property type="entry name" value="DUF5524"/>
    <property type="match status" value="1"/>
</dbReference>
<sequence>METQRDHDLSPVAPVPPLLLSGTIPEERPRGRRVGILETDSDYVKLAKQGGHRGLLRHEEPNEKMKSTSPYRAPDWFCNVDSSAQESLSPTKHAAPDFMTHKEFQKTEKSPFQSTDAPFGTDNKSAWQRESDRLAAGENLTNAANEMKELSLTPKGFQEANKFKKISFEKRAPPVNMSKLLSFGYAEVQTPPVLSVTSELTGPALPAEQRE</sequence>
<feature type="compositionally biased region" description="Basic and acidic residues" evidence="1">
    <location>
        <begin position="56"/>
        <end position="66"/>
    </location>
</feature>
<feature type="region of interest" description="Disordered" evidence="1">
    <location>
        <begin position="48"/>
        <end position="71"/>
    </location>
</feature>
<dbReference type="PANTHER" id="PTHR31097:SF2">
    <property type="entry name" value="CHROMOSOME 7 OPEN READING FRAME 57"/>
    <property type="match status" value="1"/>
</dbReference>
<feature type="region of interest" description="Disordered" evidence="1">
    <location>
        <begin position="104"/>
        <end position="124"/>
    </location>
</feature>